<dbReference type="Gene3D" id="3.30.9.10">
    <property type="entry name" value="D-Amino Acid Oxidase, subunit A, domain 2"/>
    <property type="match status" value="1"/>
</dbReference>
<dbReference type="GO" id="GO:0005737">
    <property type="term" value="C:cytoplasm"/>
    <property type="evidence" value="ECO:0007669"/>
    <property type="project" value="TreeGrafter"/>
</dbReference>
<dbReference type="EMBL" id="CP091521">
    <property type="protein sequence ID" value="UOP04539.1"/>
    <property type="molecule type" value="Genomic_DNA"/>
</dbReference>
<evidence type="ECO:0000313" key="4">
    <source>
        <dbReference type="EMBL" id="UOP04539.1"/>
    </source>
</evidence>
<dbReference type="Proteomes" id="UP000831534">
    <property type="component" value="Chromosome"/>
</dbReference>
<dbReference type="Pfam" id="PF01266">
    <property type="entry name" value="DAO"/>
    <property type="match status" value="1"/>
</dbReference>
<dbReference type="GO" id="GO:0008718">
    <property type="term" value="F:D-amino-acid dehydrogenase activity"/>
    <property type="evidence" value="ECO:0007669"/>
    <property type="project" value="TreeGrafter"/>
</dbReference>
<protein>
    <submittedName>
        <fullName evidence="4">D-amino acid dehydrogenase</fullName>
        <ecNumber evidence="4">1.4.99.-</ecNumber>
    </submittedName>
</protein>
<dbReference type="GO" id="GO:0055130">
    <property type="term" value="P:D-alanine catabolic process"/>
    <property type="evidence" value="ECO:0007669"/>
    <property type="project" value="TreeGrafter"/>
</dbReference>
<dbReference type="SUPFAM" id="SSF51905">
    <property type="entry name" value="FAD/NAD(P)-binding domain"/>
    <property type="match status" value="1"/>
</dbReference>
<reference evidence="4" key="2">
    <citation type="submission" date="2024-09" db="EMBL/GenBank/DDBJ databases">
        <authorList>
            <person name="Veyrier F.J."/>
        </authorList>
    </citation>
    <scope>NUCLEOTIDE SEQUENCE</scope>
    <source>
        <strain evidence="4">17694</strain>
    </source>
</reference>
<dbReference type="AlphaFoldDB" id="A0A8T9MTD3"/>
<gene>
    <name evidence="4" type="ORF">LVJ77_09740</name>
</gene>
<name>A0A8T9MTD3_9NEIS</name>
<dbReference type="InterPro" id="IPR036188">
    <property type="entry name" value="FAD/NAD-bd_sf"/>
</dbReference>
<dbReference type="PANTHER" id="PTHR13847:SF280">
    <property type="entry name" value="D-AMINO ACID DEHYDROGENASE"/>
    <property type="match status" value="1"/>
</dbReference>
<dbReference type="KEGG" id="ckh:LVJ77_09740"/>
<dbReference type="InterPro" id="IPR006076">
    <property type="entry name" value="FAD-dep_OxRdtase"/>
</dbReference>
<evidence type="ECO:0000313" key="5">
    <source>
        <dbReference type="Proteomes" id="UP000831534"/>
    </source>
</evidence>
<dbReference type="SUPFAM" id="SSF54373">
    <property type="entry name" value="FAD-linked reductases, C-terminal domain"/>
    <property type="match status" value="1"/>
</dbReference>
<dbReference type="GO" id="GO:0005886">
    <property type="term" value="C:plasma membrane"/>
    <property type="evidence" value="ECO:0007669"/>
    <property type="project" value="TreeGrafter"/>
</dbReference>
<feature type="domain" description="FAD dependent oxidoreductase" evidence="3">
    <location>
        <begin position="3"/>
        <end position="398"/>
    </location>
</feature>
<organism evidence="4 5">
    <name type="scientific">Conchiformibius kuhniae</name>
    <dbReference type="NCBI Taxonomy" id="211502"/>
    <lineage>
        <taxon>Bacteria</taxon>
        <taxon>Pseudomonadati</taxon>
        <taxon>Pseudomonadota</taxon>
        <taxon>Betaproteobacteria</taxon>
        <taxon>Neisseriales</taxon>
        <taxon>Neisseriaceae</taxon>
        <taxon>Conchiformibius</taxon>
    </lineage>
</organism>
<dbReference type="RefSeq" id="WP_027009466.1">
    <property type="nucleotide sequence ID" value="NZ_CP091521.1"/>
</dbReference>
<evidence type="ECO:0000256" key="1">
    <source>
        <dbReference type="ARBA" id="ARBA00009410"/>
    </source>
</evidence>
<dbReference type="PANTHER" id="PTHR13847">
    <property type="entry name" value="SARCOSINE DEHYDROGENASE-RELATED"/>
    <property type="match status" value="1"/>
</dbReference>
<dbReference type="Gene3D" id="3.50.50.60">
    <property type="entry name" value="FAD/NAD(P)-binding domain"/>
    <property type="match status" value="2"/>
</dbReference>
<comment type="similarity">
    <text evidence="1">Belongs to the DadA oxidoreductase family.</text>
</comment>
<evidence type="ECO:0000256" key="2">
    <source>
        <dbReference type="ARBA" id="ARBA00023002"/>
    </source>
</evidence>
<keyword evidence="5" id="KW-1185">Reference proteome</keyword>
<reference evidence="4" key="1">
    <citation type="journal article" date="2022" name="Res Sq">
        <title>Evolution of multicellular longitudinally dividing oral cavity symbionts (Neisseriaceae).</title>
        <authorList>
            <person name="Nyongesa S."/>
            <person name="Weber P."/>
            <person name="Bernet E."/>
            <person name="Pullido F."/>
            <person name="Nieckarz M."/>
            <person name="Delaby M."/>
            <person name="Nieves C."/>
            <person name="Viehboeck T."/>
            <person name="Krause N."/>
            <person name="Rivera-Millot A."/>
            <person name="Nakamura A."/>
            <person name="Vischer N."/>
            <person name="VanNieuwenhze M."/>
            <person name="Brun Y."/>
            <person name="Cava F."/>
            <person name="Bulgheresi S."/>
            <person name="Veyrier F."/>
        </authorList>
    </citation>
    <scope>NUCLEOTIDE SEQUENCE</scope>
    <source>
        <strain evidence="4">17694</strain>
    </source>
</reference>
<keyword evidence="2 4" id="KW-0560">Oxidoreductase</keyword>
<dbReference type="EC" id="1.4.99.-" evidence="4"/>
<sequence length="417" mass="45489">MNIVILGAGIAGVSTAYYLSGQGHQVTVLDRAQGVAEETSFANAGQLSFGYTTPWAAPNIPFKALKWLFKEHSPLIIRPDGSLYQLRWLAKMLANCTNAAYARNQARMMRLSEYSRALFAGFERDTGMDFEQRSLGTLHLFRDAAAFAKHQNQMGVLAQFNVPYTVLDAQGCLQHEPALAHFADRIAGAFHLPNDRTGNCRLFAQQLADICRQRGVNFRFGETVTRLHAHGRTLRHAVTQHGEYPADVFVCALGSFSRPVLAQLGLDIPVYPVKGYSITVPLADEAAAPQSTVLDETYKVALTRLGGKMRVGGMAELSGYSLARPPVHRETLTMVAKELFPAAADFAEPGYWTGLRPMTPDSTPIVGAAGFDNLFLNTGHGTLGWTMSLGCAKTLADLITHGKAEIETADLSPARYR</sequence>
<dbReference type="NCBIfam" id="NF001933">
    <property type="entry name" value="PRK00711.1"/>
    <property type="match status" value="1"/>
</dbReference>
<proteinExistence type="inferred from homology"/>
<evidence type="ECO:0000259" key="3">
    <source>
        <dbReference type="Pfam" id="PF01266"/>
    </source>
</evidence>
<accession>A0A8T9MTD3</accession>